<organism evidence="2 3">
    <name type="scientific">Terrabacter terrae</name>
    <dbReference type="NCBI Taxonomy" id="318434"/>
    <lineage>
        <taxon>Bacteria</taxon>
        <taxon>Bacillati</taxon>
        <taxon>Actinomycetota</taxon>
        <taxon>Actinomycetes</taxon>
        <taxon>Micrococcales</taxon>
        <taxon>Intrasporangiaceae</taxon>
        <taxon>Terrabacter</taxon>
    </lineage>
</organism>
<feature type="transmembrane region" description="Helical" evidence="1">
    <location>
        <begin position="12"/>
        <end position="33"/>
    </location>
</feature>
<feature type="transmembrane region" description="Helical" evidence="1">
    <location>
        <begin position="109"/>
        <end position="131"/>
    </location>
</feature>
<evidence type="ECO:0000256" key="1">
    <source>
        <dbReference type="SAM" id="Phobius"/>
    </source>
</evidence>
<evidence type="ECO:0000313" key="3">
    <source>
        <dbReference type="Proteomes" id="UP001501285"/>
    </source>
</evidence>
<dbReference type="RefSeq" id="WP_343991230.1">
    <property type="nucleotide sequence ID" value="NZ_BAAANB010000021.1"/>
</dbReference>
<gene>
    <name evidence="2" type="ORF">GCM10009740_22170</name>
</gene>
<accession>A0ABP5FT91</accession>
<protein>
    <recommendedName>
        <fullName evidence="4">Copper resistance protein D domain-containing protein</fullName>
    </recommendedName>
</protein>
<evidence type="ECO:0008006" key="4">
    <source>
        <dbReference type="Google" id="ProtNLM"/>
    </source>
</evidence>
<feature type="transmembrane region" description="Helical" evidence="1">
    <location>
        <begin position="83"/>
        <end position="103"/>
    </location>
</feature>
<keyword evidence="1" id="KW-0812">Transmembrane</keyword>
<sequence length="132" mass="13742">MSAVDAETLRLFLHVLAATVWVGGQITLAALVPALRAAGTDVPRAAANAYNRIAWPAFGLLVLTGLWNVVAEGDKGPAYQHTLMLKYALVVASGVTAFVHARVASRRAMAVFGALTGLTALAALFVGIMLAQ</sequence>
<proteinExistence type="predicted"/>
<evidence type="ECO:0000313" key="2">
    <source>
        <dbReference type="EMBL" id="GAA2031781.1"/>
    </source>
</evidence>
<reference evidence="3" key="1">
    <citation type="journal article" date="2019" name="Int. J. Syst. Evol. Microbiol.">
        <title>The Global Catalogue of Microorganisms (GCM) 10K type strain sequencing project: providing services to taxonomists for standard genome sequencing and annotation.</title>
        <authorList>
            <consortium name="The Broad Institute Genomics Platform"/>
            <consortium name="The Broad Institute Genome Sequencing Center for Infectious Disease"/>
            <person name="Wu L."/>
            <person name="Ma J."/>
        </authorList>
    </citation>
    <scope>NUCLEOTIDE SEQUENCE [LARGE SCALE GENOMIC DNA]</scope>
    <source>
        <strain evidence="3">JCM 14283</strain>
    </source>
</reference>
<feature type="transmembrane region" description="Helical" evidence="1">
    <location>
        <begin position="53"/>
        <end position="71"/>
    </location>
</feature>
<dbReference type="Proteomes" id="UP001501285">
    <property type="component" value="Unassembled WGS sequence"/>
</dbReference>
<keyword evidence="1" id="KW-1133">Transmembrane helix</keyword>
<keyword evidence="3" id="KW-1185">Reference proteome</keyword>
<comment type="caution">
    <text evidence="2">The sequence shown here is derived from an EMBL/GenBank/DDBJ whole genome shotgun (WGS) entry which is preliminary data.</text>
</comment>
<dbReference type="EMBL" id="BAAANB010000021">
    <property type="protein sequence ID" value="GAA2031781.1"/>
    <property type="molecule type" value="Genomic_DNA"/>
</dbReference>
<name>A0ABP5FT91_9MICO</name>
<keyword evidence="1" id="KW-0472">Membrane</keyword>